<reference evidence="1" key="1">
    <citation type="submission" date="2011-10" db="EMBL/GenBank/DDBJ databases">
        <title>The Genome Sequence of Fusarium oxysporum HDV247.</title>
        <authorList>
            <consortium name="The Broad Institute Genome Sequencing Platform"/>
            <person name="Ma L.-J."/>
            <person name="Gale L.R."/>
            <person name="Schwartz D.C."/>
            <person name="Zhou S."/>
            <person name="Corby-Kistler H."/>
            <person name="Young S.K."/>
            <person name="Zeng Q."/>
            <person name="Gargeya S."/>
            <person name="Fitzgerald M."/>
            <person name="Haas B."/>
            <person name="Abouelleil A."/>
            <person name="Alvarado L."/>
            <person name="Arachchi H.M."/>
            <person name="Berlin A."/>
            <person name="Brown A."/>
            <person name="Chapman S.B."/>
            <person name="Chen Z."/>
            <person name="Dunbar C."/>
            <person name="Freedman E."/>
            <person name="Gearin G."/>
            <person name="Goldberg J."/>
            <person name="Griggs A."/>
            <person name="Gujja S."/>
            <person name="Heiman D."/>
            <person name="Howarth C."/>
            <person name="Larson L."/>
            <person name="Lui A."/>
            <person name="MacDonald P.J.P."/>
            <person name="Montmayeur A."/>
            <person name="Murphy C."/>
            <person name="Neiman D."/>
            <person name="Pearson M."/>
            <person name="Priest M."/>
            <person name="Roberts A."/>
            <person name="Saif S."/>
            <person name="Shea T."/>
            <person name="Shenoy N."/>
            <person name="Sisk P."/>
            <person name="Stolte C."/>
            <person name="Sykes S."/>
            <person name="Wortman J."/>
            <person name="Nusbaum C."/>
            <person name="Birren B."/>
        </authorList>
    </citation>
    <scope>NUCLEOTIDE SEQUENCE [LARGE SCALE GENOMIC DNA]</scope>
    <source>
        <strain evidence="1">HDV247</strain>
    </source>
</reference>
<accession>W9NDX0</accession>
<proteinExistence type="predicted"/>
<organism evidence="1">
    <name type="scientific">Fusarium oxysporum f. sp. pisi HDV247</name>
    <dbReference type="NCBI Taxonomy" id="1080344"/>
    <lineage>
        <taxon>Eukaryota</taxon>
        <taxon>Fungi</taxon>
        <taxon>Dikarya</taxon>
        <taxon>Ascomycota</taxon>
        <taxon>Pezizomycotina</taxon>
        <taxon>Sordariomycetes</taxon>
        <taxon>Hypocreomycetidae</taxon>
        <taxon>Hypocreales</taxon>
        <taxon>Nectriaceae</taxon>
        <taxon>Fusarium</taxon>
        <taxon>Fusarium oxysporum species complex</taxon>
    </lineage>
</organism>
<dbReference type="InterPro" id="IPR052711">
    <property type="entry name" value="Zinc_ADH-like"/>
</dbReference>
<dbReference type="PANTHER" id="PTHR45033:SF2">
    <property type="entry name" value="ZINC-TYPE ALCOHOL DEHYDROGENASE-LIKE PROTEIN C1773.06C"/>
    <property type="match status" value="1"/>
</dbReference>
<dbReference type="AlphaFoldDB" id="W9NDX0"/>
<reference evidence="1" key="2">
    <citation type="submission" date="2012-05" db="EMBL/GenBank/DDBJ databases">
        <title>Annotation of the Genome Sequence of Fusarium oxysporum HDV247.</title>
        <authorList>
            <consortium name="The Broad Institute Genomics Platform"/>
            <person name="Ma L.-J."/>
            <person name="Corby-Kistler H."/>
            <person name="Broz K."/>
            <person name="Gale L.R."/>
            <person name="Jonkers W."/>
            <person name="O'Donnell K."/>
            <person name="Ploetz R."/>
            <person name="Steinberg C."/>
            <person name="Schwartz D.C."/>
            <person name="VanEtten H."/>
            <person name="Zhou S."/>
            <person name="Young S.K."/>
            <person name="Zeng Q."/>
            <person name="Gargeya S."/>
            <person name="Fitzgerald M."/>
            <person name="Abouelleil A."/>
            <person name="Alvarado L."/>
            <person name="Chapman S.B."/>
            <person name="Gainer-Dewar J."/>
            <person name="Goldberg J."/>
            <person name="Griggs A."/>
            <person name="Gujja S."/>
            <person name="Hansen M."/>
            <person name="Howarth C."/>
            <person name="Imamovic A."/>
            <person name="Ireland A."/>
            <person name="Larimer J."/>
            <person name="McCowan C."/>
            <person name="Murphy C."/>
            <person name="Pearson M."/>
            <person name="Poon T.W."/>
            <person name="Priest M."/>
            <person name="Roberts A."/>
            <person name="Saif S."/>
            <person name="Shea T."/>
            <person name="Sykes S."/>
            <person name="Wortman J."/>
            <person name="Nusbaum C."/>
            <person name="Birren B."/>
        </authorList>
    </citation>
    <scope>NUCLEOTIDE SEQUENCE</scope>
    <source>
        <strain evidence="1">HDV247</strain>
    </source>
</reference>
<dbReference type="PANTHER" id="PTHR45033">
    <property type="match status" value="1"/>
</dbReference>
<dbReference type="Proteomes" id="UP000030751">
    <property type="component" value="Unassembled WGS sequence"/>
</dbReference>
<evidence type="ECO:0000313" key="1">
    <source>
        <dbReference type="EMBL" id="EXA30953.1"/>
    </source>
</evidence>
<dbReference type="HOGENOM" id="CLU_2960891_0_0_1"/>
<name>W9NDX0_FUSOX</name>
<dbReference type="Gene3D" id="3.90.180.10">
    <property type="entry name" value="Medium-chain alcohol dehydrogenases, catalytic domain"/>
    <property type="match status" value="1"/>
</dbReference>
<evidence type="ECO:0008006" key="2">
    <source>
        <dbReference type="Google" id="ProtNLM"/>
    </source>
</evidence>
<dbReference type="EMBL" id="JH651030">
    <property type="protein sequence ID" value="EXA30953.1"/>
    <property type="molecule type" value="Genomic_DNA"/>
</dbReference>
<protein>
    <recommendedName>
        <fullName evidence="2">Alcohol dehydrogenase</fullName>
    </recommendedName>
</protein>
<gene>
    <name evidence="1" type="ORF">FOVG_17730</name>
</gene>
<sequence>MLTKCRYSKSQHQPMIRAIEASNIKPVLDQQVFKLEDLKEAYQYLADQKHFCRVAAKIK</sequence>